<organism evidence="3 4">
    <name type="scientific">Streptomyces paromomycinus</name>
    <name type="common">Streptomyces rimosus subsp. paromomycinus</name>
    <dbReference type="NCBI Taxonomy" id="92743"/>
    <lineage>
        <taxon>Bacteria</taxon>
        <taxon>Bacillati</taxon>
        <taxon>Actinomycetota</taxon>
        <taxon>Actinomycetes</taxon>
        <taxon>Kitasatosporales</taxon>
        <taxon>Streptomycetaceae</taxon>
        <taxon>Streptomyces</taxon>
    </lineage>
</organism>
<dbReference type="Proteomes" id="UP000286746">
    <property type="component" value="Unassembled WGS sequence"/>
</dbReference>
<proteinExistence type="predicted"/>
<evidence type="ECO:0000256" key="1">
    <source>
        <dbReference type="SAM" id="MobiDB-lite"/>
    </source>
</evidence>
<reference evidence="3 4" key="1">
    <citation type="submission" date="2018-11" db="EMBL/GenBank/DDBJ databases">
        <title>Whole genome sequence of Streptomyces paromomycinus NBRC 15454(T).</title>
        <authorList>
            <person name="Komaki H."/>
            <person name="Tamura T."/>
        </authorList>
    </citation>
    <scope>NUCLEOTIDE SEQUENCE [LARGE SCALE GENOMIC DNA]</scope>
    <source>
        <strain evidence="3 4">NBRC 15454</strain>
    </source>
</reference>
<evidence type="ECO:0000259" key="2">
    <source>
        <dbReference type="Pfam" id="PF13592"/>
    </source>
</evidence>
<keyword evidence="4" id="KW-1185">Reference proteome</keyword>
<dbReference type="Pfam" id="PF13384">
    <property type="entry name" value="HTH_23"/>
    <property type="match status" value="1"/>
</dbReference>
<evidence type="ECO:0000313" key="3">
    <source>
        <dbReference type="EMBL" id="GCD41556.1"/>
    </source>
</evidence>
<name>A0A401VWX5_STREY</name>
<comment type="caution">
    <text evidence="3">The sequence shown here is derived from an EMBL/GenBank/DDBJ whole genome shotgun (WGS) entry which is preliminary data.</text>
</comment>
<gene>
    <name evidence="3" type="ORF">GKJPGBOP_01211</name>
</gene>
<dbReference type="InterPro" id="IPR009057">
    <property type="entry name" value="Homeodomain-like_sf"/>
</dbReference>
<accession>A0A401VWX5</accession>
<feature type="domain" description="Winged helix-turn helix" evidence="2">
    <location>
        <begin position="113"/>
        <end position="152"/>
    </location>
</feature>
<dbReference type="SUPFAM" id="SSF46689">
    <property type="entry name" value="Homeodomain-like"/>
    <property type="match status" value="1"/>
</dbReference>
<dbReference type="InterPro" id="IPR025959">
    <property type="entry name" value="Winged_HTH_dom"/>
</dbReference>
<feature type="region of interest" description="Disordered" evidence="1">
    <location>
        <begin position="158"/>
        <end position="182"/>
    </location>
</feature>
<feature type="compositionally biased region" description="Basic residues" evidence="1">
    <location>
        <begin position="173"/>
        <end position="182"/>
    </location>
</feature>
<dbReference type="EMBL" id="BHZD01000001">
    <property type="protein sequence ID" value="GCD41556.1"/>
    <property type="molecule type" value="Genomic_DNA"/>
</dbReference>
<evidence type="ECO:0000313" key="4">
    <source>
        <dbReference type="Proteomes" id="UP000286746"/>
    </source>
</evidence>
<protein>
    <recommendedName>
        <fullName evidence="2">Winged helix-turn helix domain-containing protein</fullName>
    </recommendedName>
</protein>
<dbReference type="Pfam" id="PF13592">
    <property type="entry name" value="HTH_33"/>
    <property type="match status" value="1"/>
</dbReference>
<sequence>MSPEADASRRVGYVGEMRYAQGGGLTAERREFRERLRLKAVERFARGETNAVIARELRVSVRSVQRWRRAWQQAGERALDSKGPASRPRLSPAQFRRLEAELARGPAAYGWSGDRWTLERIQAVIVRRFRVTYTVQGVRKLMRRHGWTYVAPVAGGAGREPGGWTRAEDGRGGRSRRGTRTG</sequence>
<dbReference type="AlphaFoldDB" id="A0A401VWX5"/>